<protein>
    <submittedName>
        <fullName evidence="17">Polysaccharide export protein</fullName>
    </submittedName>
</protein>
<dbReference type="OrthoDB" id="7198507at2"/>
<evidence type="ECO:0000256" key="4">
    <source>
        <dbReference type="ARBA" id="ARBA00022452"/>
    </source>
</evidence>
<feature type="domain" description="Polysaccharide export protein N-terminal" evidence="15">
    <location>
        <begin position="85"/>
        <end position="175"/>
    </location>
</feature>
<evidence type="ECO:0000256" key="11">
    <source>
        <dbReference type="ARBA" id="ARBA00023136"/>
    </source>
</evidence>
<dbReference type="Gene3D" id="3.30.1950.10">
    <property type="entry name" value="wza like domain"/>
    <property type="match status" value="1"/>
</dbReference>
<keyword evidence="4" id="KW-1134">Transmembrane beta strand</keyword>
<evidence type="ECO:0000256" key="14">
    <source>
        <dbReference type="ARBA" id="ARBA00023288"/>
    </source>
</evidence>
<dbReference type="Pfam" id="PF02563">
    <property type="entry name" value="Poly_export"/>
    <property type="match status" value="1"/>
</dbReference>
<comment type="similarity">
    <text evidence="2">Belongs to the BexD/CtrA/VexA family.</text>
</comment>
<keyword evidence="11" id="KW-0472">Membrane</keyword>
<keyword evidence="5" id="KW-0762">Sugar transport</keyword>
<dbReference type="GO" id="GO:0015159">
    <property type="term" value="F:polysaccharide transmembrane transporter activity"/>
    <property type="evidence" value="ECO:0007669"/>
    <property type="project" value="InterPro"/>
</dbReference>
<dbReference type="GO" id="GO:0009279">
    <property type="term" value="C:cell outer membrane"/>
    <property type="evidence" value="ECO:0007669"/>
    <property type="project" value="UniProtKB-SubCell"/>
</dbReference>
<keyword evidence="9" id="KW-0406">Ion transport</keyword>
<evidence type="ECO:0000256" key="8">
    <source>
        <dbReference type="ARBA" id="ARBA00023047"/>
    </source>
</evidence>
<feature type="domain" description="SLBB" evidence="16">
    <location>
        <begin position="183"/>
        <end position="256"/>
    </location>
</feature>
<accession>A0A323UYE6</accession>
<evidence type="ECO:0000256" key="7">
    <source>
        <dbReference type="ARBA" id="ARBA00022729"/>
    </source>
</evidence>
<keyword evidence="6" id="KW-0812">Transmembrane</keyword>
<dbReference type="Gene3D" id="3.10.560.10">
    <property type="entry name" value="Outer membrane lipoprotein wza domain like"/>
    <property type="match status" value="2"/>
</dbReference>
<evidence type="ECO:0000256" key="2">
    <source>
        <dbReference type="ARBA" id="ARBA00009450"/>
    </source>
</evidence>
<keyword evidence="12" id="KW-0564">Palmitate</keyword>
<dbReference type="InterPro" id="IPR054765">
    <property type="entry name" value="SLBB_dom"/>
</dbReference>
<reference evidence="17 18" key="1">
    <citation type="submission" date="2018-06" db="EMBL/GenBank/DDBJ databases">
        <title>Draft Whole-Genome Sequence of the purple photosynthetic bacterium Rhodospeudomonas palustris XCP.</title>
        <authorList>
            <person name="Rayyan A."/>
            <person name="Meyer T.E."/>
            <person name="Kyndt J.A."/>
        </authorList>
    </citation>
    <scope>NUCLEOTIDE SEQUENCE [LARGE SCALE GENOMIC DNA]</scope>
    <source>
        <strain evidence="17 18">XCP</strain>
    </source>
</reference>
<keyword evidence="10" id="KW-0626">Porin</keyword>
<dbReference type="Pfam" id="PF22461">
    <property type="entry name" value="SLBB_2"/>
    <property type="match status" value="1"/>
</dbReference>
<name>A0A323UYE6_RHOPL</name>
<evidence type="ECO:0000256" key="13">
    <source>
        <dbReference type="ARBA" id="ARBA00023237"/>
    </source>
</evidence>
<gene>
    <name evidence="17" type="ORF">DNX69_06450</name>
</gene>
<dbReference type="PANTHER" id="PTHR33619">
    <property type="entry name" value="POLYSACCHARIDE EXPORT PROTEIN GFCE-RELATED"/>
    <property type="match status" value="1"/>
</dbReference>
<evidence type="ECO:0000256" key="12">
    <source>
        <dbReference type="ARBA" id="ARBA00023139"/>
    </source>
</evidence>
<evidence type="ECO:0000256" key="5">
    <source>
        <dbReference type="ARBA" id="ARBA00022597"/>
    </source>
</evidence>
<sequence>MRLGVIRKAFQVLAGLLLLVLMSACAVLPGTGPSSESVENYATAGVRSTAALPYALVDVSADTIGFLSQPNVVSFKGSFKDRRPKPQQVVGVGDVLNISIFEAAPGGLFTPGQSAGARPGNFVDLPPQAVDQRGNISVPYAGEVAAAGRTLPEVQQAVVARLRNRAIEPQVVVSLNQQHSSVVSVLGDVNAPGVFALNSVGERLLALIARAGGPKYEAIESYVTLQRDGRKVKVLLSRIVHDPSENIFVRPNDVIFLTREAPTFTALGALNQNVFGYNSELTFDVETLTLAQAIGKAGGLNDQQSDPAEVFVFRYEDRPLLDKLGVDTHRFVYDRIPTIYHVNLRDPSGMLLASGFQIRSKDVMYVANARVVDYYKLLTLINNTANTTSNVSNAAINVNAATKTRW</sequence>
<dbReference type="AlphaFoldDB" id="A0A323UYE6"/>
<evidence type="ECO:0000259" key="15">
    <source>
        <dbReference type="Pfam" id="PF02563"/>
    </source>
</evidence>
<evidence type="ECO:0000256" key="6">
    <source>
        <dbReference type="ARBA" id="ARBA00022692"/>
    </source>
</evidence>
<dbReference type="Proteomes" id="UP000248134">
    <property type="component" value="Unassembled WGS sequence"/>
</dbReference>
<keyword evidence="14" id="KW-0449">Lipoprotein</keyword>
<dbReference type="PROSITE" id="PS51257">
    <property type="entry name" value="PROKAR_LIPOPROTEIN"/>
    <property type="match status" value="1"/>
</dbReference>
<dbReference type="InterPro" id="IPR049712">
    <property type="entry name" value="Poly_export"/>
</dbReference>
<proteinExistence type="inferred from homology"/>
<keyword evidence="8" id="KW-0625">Polysaccharide transport</keyword>
<keyword evidence="3" id="KW-0813">Transport</keyword>
<evidence type="ECO:0000256" key="3">
    <source>
        <dbReference type="ARBA" id="ARBA00022448"/>
    </source>
</evidence>
<keyword evidence="13" id="KW-0998">Cell outer membrane</keyword>
<dbReference type="GO" id="GO:0046930">
    <property type="term" value="C:pore complex"/>
    <property type="evidence" value="ECO:0007669"/>
    <property type="project" value="UniProtKB-KW"/>
</dbReference>
<organism evidence="17 18">
    <name type="scientific">Rhodopseudomonas palustris</name>
    <dbReference type="NCBI Taxonomy" id="1076"/>
    <lineage>
        <taxon>Bacteria</taxon>
        <taxon>Pseudomonadati</taxon>
        <taxon>Pseudomonadota</taxon>
        <taxon>Alphaproteobacteria</taxon>
        <taxon>Hyphomicrobiales</taxon>
        <taxon>Nitrobacteraceae</taxon>
        <taxon>Rhodopseudomonas</taxon>
    </lineage>
</organism>
<comment type="subcellular location">
    <subcellularLocation>
        <location evidence="1">Cell outer membrane</location>
        <topology evidence="1">Multi-pass membrane protein</topology>
    </subcellularLocation>
</comment>
<evidence type="ECO:0000256" key="1">
    <source>
        <dbReference type="ARBA" id="ARBA00004571"/>
    </source>
</evidence>
<keyword evidence="7" id="KW-0732">Signal</keyword>
<dbReference type="EMBL" id="QKQS01000010">
    <property type="protein sequence ID" value="PZA12828.1"/>
    <property type="molecule type" value="Genomic_DNA"/>
</dbReference>
<dbReference type="GO" id="GO:0006811">
    <property type="term" value="P:monoatomic ion transport"/>
    <property type="evidence" value="ECO:0007669"/>
    <property type="project" value="UniProtKB-KW"/>
</dbReference>
<evidence type="ECO:0000313" key="18">
    <source>
        <dbReference type="Proteomes" id="UP000248134"/>
    </source>
</evidence>
<evidence type="ECO:0000313" key="17">
    <source>
        <dbReference type="EMBL" id="PZA12828.1"/>
    </source>
</evidence>
<evidence type="ECO:0000256" key="9">
    <source>
        <dbReference type="ARBA" id="ARBA00023065"/>
    </source>
</evidence>
<comment type="caution">
    <text evidence="17">The sequence shown here is derived from an EMBL/GenBank/DDBJ whole genome shotgun (WGS) entry which is preliminary data.</text>
</comment>
<evidence type="ECO:0000256" key="10">
    <source>
        <dbReference type="ARBA" id="ARBA00023114"/>
    </source>
</evidence>
<dbReference type="PANTHER" id="PTHR33619:SF3">
    <property type="entry name" value="POLYSACCHARIDE EXPORT PROTEIN GFCE-RELATED"/>
    <property type="match status" value="1"/>
</dbReference>
<dbReference type="InterPro" id="IPR003715">
    <property type="entry name" value="Poly_export_N"/>
</dbReference>
<evidence type="ECO:0000259" key="16">
    <source>
        <dbReference type="Pfam" id="PF22461"/>
    </source>
</evidence>
<dbReference type="GO" id="GO:0015288">
    <property type="term" value="F:porin activity"/>
    <property type="evidence" value="ECO:0007669"/>
    <property type="project" value="UniProtKB-KW"/>
</dbReference>